<dbReference type="EMBL" id="BARW01036954">
    <property type="protein sequence ID" value="GAJ21715.1"/>
    <property type="molecule type" value="Genomic_DNA"/>
</dbReference>
<dbReference type="InterPro" id="IPR002731">
    <property type="entry name" value="ATPase_BadF"/>
</dbReference>
<proteinExistence type="predicted"/>
<reference evidence="2" key="1">
    <citation type="journal article" date="2014" name="Front. Microbiol.">
        <title>High frequency of phylogenetically diverse reductive dehalogenase-homologous genes in deep subseafloor sedimentary metagenomes.</title>
        <authorList>
            <person name="Kawai M."/>
            <person name="Futagami T."/>
            <person name="Toyoda A."/>
            <person name="Takaki Y."/>
            <person name="Nishi S."/>
            <person name="Hori S."/>
            <person name="Arai W."/>
            <person name="Tsubouchi T."/>
            <person name="Morono Y."/>
            <person name="Uchiyama I."/>
            <person name="Ito T."/>
            <person name="Fujiyama A."/>
            <person name="Inagaki F."/>
            <person name="Takami H."/>
        </authorList>
    </citation>
    <scope>NUCLEOTIDE SEQUENCE</scope>
    <source>
        <strain evidence="2">Expedition CK06-06</strain>
    </source>
</reference>
<protein>
    <recommendedName>
        <fullName evidence="1">ATPase BadF/BadG/BcrA/BcrD type domain-containing protein</fullName>
    </recommendedName>
</protein>
<dbReference type="Pfam" id="PF01869">
    <property type="entry name" value="BcrAD_BadFG"/>
    <property type="match status" value="1"/>
</dbReference>
<name>X1W1C5_9ZZZZ</name>
<dbReference type="PANTHER" id="PTHR32329:SF7">
    <property type="entry name" value="ACTIVATOR OF 2-HYDROXYACYL-COA-HYDRATASE"/>
    <property type="match status" value="1"/>
</dbReference>
<dbReference type="InterPro" id="IPR043129">
    <property type="entry name" value="ATPase_NBD"/>
</dbReference>
<evidence type="ECO:0000313" key="2">
    <source>
        <dbReference type="EMBL" id="GAJ21715.1"/>
    </source>
</evidence>
<organism evidence="2">
    <name type="scientific">marine sediment metagenome</name>
    <dbReference type="NCBI Taxonomy" id="412755"/>
    <lineage>
        <taxon>unclassified sequences</taxon>
        <taxon>metagenomes</taxon>
        <taxon>ecological metagenomes</taxon>
    </lineage>
</organism>
<dbReference type="Gene3D" id="3.30.420.40">
    <property type="match status" value="1"/>
</dbReference>
<accession>X1W1C5</accession>
<comment type="caution">
    <text evidence="2">The sequence shown here is derived from an EMBL/GenBank/DDBJ whole genome shotgun (WGS) entry which is preliminary data.</text>
</comment>
<dbReference type="SUPFAM" id="SSF53067">
    <property type="entry name" value="Actin-like ATPase domain"/>
    <property type="match status" value="1"/>
</dbReference>
<sequence>MIETIAARLGVKIEDVGEIALQSKDPAVLPGKCGIFCQSAAISQLSKGRPVEDILLGVCEALVGNYLATLAKGKKLVPPIVFQGAVAQNQAIVKCFEDALGY</sequence>
<dbReference type="PANTHER" id="PTHR32329">
    <property type="entry name" value="BIFUNCTIONAL PROTEIN [INCLUDES 2-HYDROXYACYL-COA DEHYDRATASE (N-TER) AND ITS ACTIVATOR DOMAIN (C_TERM)-RELATED"/>
    <property type="match status" value="1"/>
</dbReference>
<dbReference type="InterPro" id="IPR051805">
    <property type="entry name" value="Dehydratase_Activator_Redct"/>
</dbReference>
<gene>
    <name evidence="2" type="ORF">S12H4_57203</name>
</gene>
<feature type="domain" description="ATPase BadF/BadG/BcrA/BcrD type" evidence="1">
    <location>
        <begin position="3"/>
        <end position="100"/>
    </location>
</feature>
<dbReference type="AlphaFoldDB" id="X1W1C5"/>
<evidence type="ECO:0000259" key="1">
    <source>
        <dbReference type="Pfam" id="PF01869"/>
    </source>
</evidence>